<gene>
    <name evidence="4" type="ORF">PACLA_8A082835</name>
</gene>
<dbReference type="OrthoDB" id="8062037at2759"/>
<dbReference type="GO" id="GO:0008270">
    <property type="term" value="F:zinc ion binding"/>
    <property type="evidence" value="ECO:0007669"/>
    <property type="project" value="UniProtKB-KW"/>
</dbReference>
<evidence type="ECO:0000256" key="3">
    <source>
        <dbReference type="ARBA" id="ARBA00022833"/>
    </source>
</evidence>
<dbReference type="Proteomes" id="UP001152795">
    <property type="component" value="Unassembled WGS sequence"/>
</dbReference>
<keyword evidence="1" id="KW-0479">Metal-binding</keyword>
<keyword evidence="2" id="KW-0863">Zinc-finger</keyword>
<evidence type="ECO:0000313" key="4">
    <source>
        <dbReference type="EMBL" id="CAB3999068.1"/>
    </source>
</evidence>
<evidence type="ECO:0000256" key="1">
    <source>
        <dbReference type="ARBA" id="ARBA00022723"/>
    </source>
</evidence>
<reference evidence="4" key="1">
    <citation type="submission" date="2020-04" db="EMBL/GenBank/DDBJ databases">
        <authorList>
            <person name="Alioto T."/>
            <person name="Alioto T."/>
            <person name="Gomez Garrido J."/>
        </authorList>
    </citation>
    <scope>NUCLEOTIDE SEQUENCE</scope>
    <source>
        <strain evidence="4">A484AB</strain>
    </source>
</reference>
<dbReference type="SUPFAM" id="SSF57850">
    <property type="entry name" value="RING/U-box"/>
    <property type="match status" value="1"/>
</dbReference>
<evidence type="ECO:0000256" key="2">
    <source>
        <dbReference type="ARBA" id="ARBA00022771"/>
    </source>
</evidence>
<dbReference type="GO" id="GO:0006511">
    <property type="term" value="P:ubiquitin-dependent protein catabolic process"/>
    <property type="evidence" value="ECO:0007669"/>
    <property type="project" value="TreeGrafter"/>
</dbReference>
<evidence type="ECO:0000313" key="5">
    <source>
        <dbReference type="Proteomes" id="UP001152795"/>
    </source>
</evidence>
<dbReference type="AlphaFoldDB" id="A0A6S7I2H8"/>
<dbReference type="GO" id="GO:0061630">
    <property type="term" value="F:ubiquitin protein ligase activity"/>
    <property type="evidence" value="ECO:0007669"/>
    <property type="project" value="TreeGrafter"/>
</dbReference>
<dbReference type="GO" id="GO:0005634">
    <property type="term" value="C:nucleus"/>
    <property type="evidence" value="ECO:0007669"/>
    <property type="project" value="TreeGrafter"/>
</dbReference>
<comment type="caution">
    <text evidence="4">The sequence shown here is derived from an EMBL/GenBank/DDBJ whole genome shotgun (WGS) entry which is preliminary data.</text>
</comment>
<dbReference type="InterPro" id="IPR001841">
    <property type="entry name" value="Znf_RING"/>
</dbReference>
<dbReference type="InterPro" id="IPR013083">
    <property type="entry name" value="Znf_RING/FYVE/PHD"/>
</dbReference>
<dbReference type="InterPro" id="IPR051834">
    <property type="entry name" value="RING_finger_E3_ligase"/>
</dbReference>
<dbReference type="EMBL" id="CACRXK020003508">
    <property type="protein sequence ID" value="CAB3999068.1"/>
    <property type="molecule type" value="Genomic_DNA"/>
</dbReference>
<dbReference type="Pfam" id="PF13639">
    <property type="entry name" value="zf-RING_2"/>
    <property type="match status" value="1"/>
</dbReference>
<organism evidence="4 5">
    <name type="scientific">Paramuricea clavata</name>
    <name type="common">Red gorgonian</name>
    <name type="synonym">Violescent sea-whip</name>
    <dbReference type="NCBI Taxonomy" id="317549"/>
    <lineage>
        <taxon>Eukaryota</taxon>
        <taxon>Metazoa</taxon>
        <taxon>Cnidaria</taxon>
        <taxon>Anthozoa</taxon>
        <taxon>Octocorallia</taxon>
        <taxon>Malacalcyonacea</taxon>
        <taxon>Plexauridae</taxon>
        <taxon>Paramuricea</taxon>
    </lineage>
</organism>
<keyword evidence="3" id="KW-0862">Zinc</keyword>
<keyword evidence="5" id="KW-1185">Reference proteome</keyword>
<dbReference type="SMART" id="SM00184">
    <property type="entry name" value="RING"/>
    <property type="match status" value="1"/>
</dbReference>
<dbReference type="PANTHER" id="PTHR45931">
    <property type="entry name" value="SI:CH211-59O9.10"/>
    <property type="match status" value="1"/>
</dbReference>
<accession>A0A6S7I2H8</accession>
<proteinExistence type="predicted"/>
<sequence>MAVDSLAKTAAIVLERNYTSNMNVNKCPTILTALPAVVNEGKQTTIRTRDAVKRAKLRRERAELVKYLYNIMDTTRQTSYSDPTTPSDSELISESDELLDGYDYDLKFHRRKTTISRRTKRERTPASKEQKFVDFCRECETPENITLERGRKKAIRVKFYKCTKQMSRDGNCRQQNLEHKANIEKKLRKLGLKRLEEIARQNSGNTSGDRDHSAAERFALRNENVPKEMQDMVSYLLSLQFRDVTPEDYEFLLRLDESVPTKTVSDSRLACLREDRASEEHVHDICGVCMEYYEAGQTRKILPCEHVFHSNCIDTWLGQSSTKCPLDGREI</sequence>
<name>A0A6S7I2H8_PARCT</name>
<dbReference type="Gene3D" id="3.30.40.10">
    <property type="entry name" value="Zinc/RING finger domain, C3HC4 (zinc finger)"/>
    <property type="match status" value="1"/>
</dbReference>
<dbReference type="PANTHER" id="PTHR45931:SF3">
    <property type="entry name" value="RING ZINC FINGER-CONTAINING PROTEIN"/>
    <property type="match status" value="1"/>
</dbReference>
<protein>
    <submittedName>
        <fullName evidence="4">E3 ubiquitin ligase BIG BROTHER</fullName>
    </submittedName>
</protein>
<dbReference type="PROSITE" id="PS50089">
    <property type="entry name" value="ZF_RING_2"/>
    <property type="match status" value="1"/>
</dbReference>